<protein>
    <submittedName>
        <fullName evidence="1">Uncharacterized protein</fullName>
    </submittedName>
</protein>
<gene>
    <name evidence="1" type="ORF">NCTC12157_02635</name>
</gene>
<dbReference type="Proteomes" id="UP000254304">
    <property type="component" value="Unassembled WGS sequence"/>
</dbReference>
<name>A0A377NE52_9GAMM</name>
<sequence length="107" mass="12411">MSAFLLCGLCHVSVKLRLEQSQMFFSVSFEICATTDVGGVDEDLWNSLNRLTDRFFQIGFRDAFSVDINVTEIEIITFFSQFFSQLFCTYTIRTRRRPKITANMETP</sequence>
<evidence type="ECO:0000313" key="2">
    <source>
        <dbReference type="Proteomes" id="UP000254304"/>
    </source>
</evidence>
<proteinExistence type="predicted"/>
<dbReference type="AlphaFoldDB" id="A0A377NE52"/>
<dbReference type="EMBL" id="UGGO01000001">
    <property type="protein sequence ID" value="STQ44912.1"/>
    <property type="molecule type" value="Genomic_DNA"/>
</dbReference>
<reference evidence="1 2" key="1">
    <citation type="submission" date="2018-06" db="EMBL/GenBank/DDBJ databases">
        <authorList>
            <consortium name="Pathogen Informatics"/>
            <person name="Doyle S."/>
        </authorList>
    </citation>
    <scope>NUCLEOTIDE SEQUENCE [LARGE SCALE GENOMIC DNA]</scope>
    <source>
        <strain evidence="1 2">NCTC12157</strain>
    </source>
</reference>
<evidence type="ECO:0000313" key="1">
    <source>
        <dbReference type="EMBL" id="STQ44912.1"/>
    </source>
</evidence>
<accession>A0A377NE52</accession>
<organism evidence="1 2">
    <name type="scientific">Ewingella americana</name>
    <dbReference type="NCBI Taxonomy" id="41202"/>
    <lineage>
        <taxon>Bacteria</taxon>
        <taxon>Pseudomonadati</taxon>
        <taxon>Pseudomonadota</taxon>
        <taxon>Gammaproteobacteria</taxon>
        <taxon>Enterobacterales</taxon>
        <taxon>Yersiniaceae</taxon>
        <taxon>Ewingella</taxon>
    </lineage>
</organism>